<sequence length="303" mass="34544">MANQNHEFYSLMMEQLQQQQYNREFKTEGASMPTYHGRPDESVDEFIFEVKLLMSGKNIDYKRHENQTRVMAMLAINLRSGAASWYHSRVMVDQRPIMDIDEFERVLSAEFIPPDQQQRLRAALRACLQTGHVDDYVARFRKIIAQSPSPRRKSMGELTLVENAGHADQETPVTKGLSRWTSIMLVSSSRPRTCDASRTCASTVVRRVIASHRRVSKTPPGKRLRSADVNRVSVEIVLEKSKESPYQIELIQEIEFDMEEVTDARSVVGPSMCVVEIYIDVAAGQSDSLLFVEARVFGQSVRL</sequence>
<comment type="caution">
    <text evidence="1">The sequence shown here is derived from an EMBL/GenBank/DDBJ whole genome shotgun (WGS) entry which is preliminary data.</text>
</comment>
<evidence type="ECO:0000313" key="2">
    <source>
        <dbReference type="Proteomes" id="UP001163321"/>
    </source>
</evidence>
<proteinExistence type="predicted"/>
<name>A0ACC0WNW8_9STRA</name>
<protein>
    <submittedName>
        <fullName evidence="1">Uncharacterized protein</fullName>
    </submittedName>
</protein>
<organism evidence="1 2">
    <name type="scientific">Peronosclerospora sorghi</name>
    <dbReference type="NCBI Taxonomy" id="230839"/>
    <lineage>
        <taxon>Eukaryota</taxon>
        <taxon>Sar</taxon>
        <taxon>Stramenopiles</taxon>
        <taxon>Oomycota</taxon>
        <taxon>Peronosporomycetes</taxon>
        <taxon>Peronosporales</taxon>
        <taxon>Peronosporaceae</taxon>
        <taxon>Peronosclerospora</taxon>
    </lineage>
</organism>
<dbReference type="Proteomes" id="UP001163321">
    <property type="component" value="Chromosome 11"/>
</dbReference>
<accession>A0ACC0WNW8</accession>
<dbReference type="EMBL" id="CM047590">
    <property type="protein sequence ID" value="KAI9919593.1"/>
    <property type="molecule type" value="Genomic_DNA"/>
</dbReference>
<reference evidence="1 2" key="1">
    <citation type="journal article" date="2022" name="bioRxiv">
        <title>The genome of the oomycete Peronosclerospora sorghi, a cosmopolitan pathogen of maize and sorghum, is inflated with dispersed pseudogenes.</title>
        <authorList>
            <person name="Fletcher K."/>
            <person name="Martin F."/>
            <person name="Isakeit T."/>
            <person name="Cavanaugh K."/>
            <person name="Magill C."/>
            <person name="Michelmore R."/>
        </authorList>
    </citation>
    <scope>NUCLEOTIDE SEQUENCE [LARGE SCALE GENOMIC DNA]</scope>
    <source>
        <strain evidence="1">P6</strain>
    </source>
</reference>
<evidence type="ECO:0000313" key="1">
    <source>
        <dbReference type="EMBL" id="KAI9919593.1"/>
    </source>
</evidence>
<gene>
    <name evidence="1" type="ORF">PsorP6_017717</name>
</gene>
<keyword evidence="2" id="KW-1185">Reference proteome</keyword>